<feature type="compositionally biased region" description="Low complexity" evidence="1">
    <location>
        <begin position="124"/>
        <end position="141"/>
    </location>
</feature>
<feature type="compositionally biased region" description="Basic residues" evidence="1">
    <location>
        <begin position="489"/>
        <end position="520"/>
    </location>
</feature>
<feature type="compositionally biased region" description="Basic residues" evidence="1">
    <location>
        <begin position="169"/>
        <end position="180"/>
    </location>
</feature>
<sequence>DRHAGPPTRHRRRRPAARQRWCRTARLGWGSPVRLDPADVHAHRAGAAVRAGPRRDPGVAHSPTRGLPGPGQRLPPRPSDLGPAVRLAGPVPRLHLGLVLRHLPAAVRLPGRLHRAPGRRLRPRPAGTAAPHAAEPGPTARLRPRRGRQRPRGARAGRRDAAPAALPGRRPRRLGRRRARLPAGGRQPRLPHQPVVRPAGRGRGQPLRLPRQQRGHRRPGLRQQPHPVRRPAGGGVVLRVRPEAVQRRRRPLRRRLRNRSRAARCRPAVPGRGGGHRRPRPAAAPRDPRGQPPAEDRRHLRAPDRARLRARGDGPRRGRERRLLRPGGLPPAGRPVHLGRGHQGTGRQAGTAGVRRLLPADRGHQRRCRAHLRVPRRLQPGPVRERLVRPAEGGDRQARERLLPRRHRDDGDEGRRRRSVPGRTAAGRHCRAARWSRLHHHGRLPAVGEAAGGQLPGRADLAGGDRLGGARAVPVTVRPAATGLAAPGRGRRRRRYRRGRWARPRRRPRWPHRGRGRPGRHLVQPGSRARRRIPGALARRTLSGSTLPQERV</sequence>
<feature type="compositionally biased region" description="Basic residues" evidence="1">
    <location>
        <begin position="364"/>
        <end position="376"/>
    </location>
</feature>
<reference evidence="2" key="1">
    <citation type="submission" date="2020-02" db="EMBL/GenBank/DDBJ databases">
        <authorList>
            <person name="Meier V. D."/>
        </authorList>
    </citation>
    <scope>NUCLEOTIDE SEQUENCE</scope>
    <source>
        <strain evidence="2">AVDCRST_MAG61</strain>
    </source>
</reference>
<evidence type="ECO:0000313" key="2">
    <source>
        <dbReference type="EMBL" id="CAA9306451.1"/>
    </source>
</evidence>
<dbReference type="AlphaFoldDB" id="A0A6J4KIY9"/>
<gene>
    <name evidence="2" type="ORF">AVDCRST_MAG61-1464</name>
</gene>
<feature type="region of interest" description="Disordered" evidence="1">
    <location>
        <begin position="485"/>
        <end position="531"/>
    </location>
</feature>
<feature type="compositionally biased region" description="Basic residues" evidence="1">
    <location>
        <begin position="211"/>
        <end position="220"/>
    </location>
</feature>
<feature type="compositionally biased region" description="Basic residues" evidence="1">
    <location>
        <begin position="114"/>
        <end position="123"/>
    </location>
</feature>
<feature type="compositionally biased region" description="Basic and acidic residues" evidence="1">
    <location>
        <begin position="383"/>
        <end position="415"/>
    </location>
</feature>
<evidence type="ECO:0000256" key="1">
    <source>
        <dbReference type="SAM" id="MobiDB-lite"/>
    </source>
</evidence>
<feature type="compositionally biased region" description="Basic and acidic residues" evidence="1">
    <location>
        <begin position="286"/>
        <end position="323"/>
    </location>
</feature>
<feature type="compositionally biased region" description="Basic residues" evidence="1">
    <location>
        <begin position="142"/>
        <end position="156"/>
    </location>
</feature>
<feature type="non-terminal residue" evidence="2">
    <location>
        <position position="552"/>
    </location>
</feature>
<feature type="compositionally biased region" description="Basic residues" evidence="1">
    <location>
        <begin position="416"/>
        <end position="429"/>
    </location>
</feature>
<organism evidence="2">
    <name type="scientific">uncultured Friedmanniella sp</name>
    <dbReference type="NCBI Taxonomy" id="335381"/>
    <lineage>
        <taxon>Bacteria</taxon>
        <taxon>Bacillati</taxon>
        <taxon>Actinomycetota</taxon>
        <taxon>Actinomycetes</taxon>
        <taxon>Propionibacteriales</taxon>
        <taxon>Nocardioidaceae</taxon>
        <taxon>Friedmanniella</taxon>
        <taxon>environmental samples</taxon>
    </lineage>
</organism>
<feature type="compositionally biased region" description="Low complexity" evidence="1">
    <location>
        <begin position="63"/>
        <end position="72"/>
    </location>
</feature>
<proteinExistence type="predicted"/>
<feature type="non-terminal residue" evidence="2">
    <location>
        <position position="1"/>
    </location>
</feature>
<feature type="compositionally biased region" description="Basic residues" evidence="1">
    <location>
        <begin position="247"/>
        <end position="264"/>
    </location>
</feature>
<accession>A0A6J4KIY9</accession>
<name>A0A6J4KIY9_9ACTN</name>
<feature type="region of interest" description="Disordered" evidence="1">
    <location>
        <begin position="44"/>
        <end position="86"/>
    </location>
</feature>
<dbReference type="EMBL" id="CADCTT010000198">
    <property type="protein sequence ID" value="CAA9306451.1"/>
    <property type="molecule type" value="Genomic_DNA"/>
</dbReference>
<feature type="region of interest" description="Disordered" evidence="1">
    <location>
        <begin position="114"/>
        <end position="429"/>
    </location>
</feature>
<protein>
    <submittedName>
        <fullName evidence="2">Ccs1/ResB-related putative cytochrome C-type biogenesis protein</fullName>
    </submittedName>
</protein>